<evidence type="ECO:0000256" key="1">
    <source>
        <dbReference type="ARBA" id="ARBA00004127"/>
    </source>
</evidence>
<evidence type="ECO:0000313" key="8">
    <source>
        <dbReference type="WBParaSite" id="ACRNAN_scaffold7137.g25289.t2"/>
    </source>
</evidence>
<feature type="transmembrane region" description="Helical" evidence="6">
    <location>
        <begin position="74"/>
        <end position="96"/>
    </location>
</feature>
<keyword evidence="2" id="KW-0813">Transport</keyword>
<keyword evidence="3 6" id="KW-0812">Transmembrane</keyword>
<dbReference type="GO" id="GO:0022857">
    <property type="term" value="F:transmembrane transporter activity"/>
    <property type="evidence" value="ECO:0007669"/>
    <property type="project" value="InterPro"/>
</dbReference>
<dbReference type="Proteomes" id="UP000887540">
    <property type="component" value="Unplaced"/>
</dbReference>
<dbReference type="GO" id="GO:0005765">
    <property type="term" value="C:lysosomal membrane"/>
    <property type="evidence" value="ECO:0007669"/>
    <property type="project" value="TreeGrafter"/>
</dbReference>
<feature type="transmembrane region" description="Helical" evidence="6">
    <location>
        <begin position="329"/>
        <end position="349"/>
    </location>
</feature>
<dbReference type="Pfam" id="PF07690">
    <property type="entry name" value="MFS_1"/>
    <property type="match status" value="1"/>
</dbReference>
<dbReference type="PANTHER" id="PTHR23510:SF3">
    <property type="entry name" value="MAJOR FACILITATOR SUPERFAMILY DOMAIN-CONTAINING PROTEIN 8"/>
    <property type="match status" value="1"/>
</dbReference>
<evidence type="ECO:0000256" key="4">
    <source>
        <dbReference type="ARBA" id="ARBA00022989"/>
    </source>
</evidence>
<evidence type="ECO:0000256" key="3">
    <source>
        <dbReference type="ARBA" id="ARBA00022692"/>
    </source>
</evidence>
<evidence type="ECO:0000256" key="6">
    <source>
        <dbReference type="SAM" id="Phobius"/>
    </source>
</evidence>
<protein>
    <submittedName>
        <fullName evidence="8">Uncharacterized protein</fullName>
    </submittedName>
</protein>
<dbReference type="PANTHER" id="PTHR23510">
    <property type="entry name" value="INNER MEMBRANE TRANSPORT PROTEIN YAJR"/>
    <property type="match status" value="1"/>
</dbReference>
<name>A0A914EE50_9BILA</name>
<keyword evidence="4 6" id="KW-1133">Transmembrane helix</keyword>
<dbReference type="InterPro" id="IPR011701">
    <property type="entry name" value="MFS"/>
</dbReference>
<feature type="transmembrane region" description="Helical" evidence="6">
    <location>
        <begin position="469"/>
        <end position="489"/>
    </location>
</feature>
<dbReference type="InterPro" id="IPR051068">
    <property type="entry name" value="MFS_Domain-Containing_Protein"/>
</dbReference>
<feature type="transmembrane region" description="Helical" evidence="6">
    <location>
        <begin position="213"/>
        <end position="233"/>
    </location>
</feature>
<feature type="transmembrane region" description="Helical" evidence="6">
    <location>
        <begin position="254"/>
        <end position="272"/>
    </location>
</feature>
<dbReference type="Gene3D" id="1.20.1250.20">
    <property type="entry name" value="MFS general substrate transporter like domains"/>
    <property type="match status" value="1"/>
</dbReference>
<feature type="transmembrane region" description="Helical" evidence="6">
    <location>
        <begin position="169"/>
        <end position="193"/>
    </location>
</feature>
<dbReference type="InterPro" id="IPR036259">
    <property type="entry name" value="MFS_trans_sf"/>
</dbReference>
<accession>A0A914EE50</accession>
<keyword evidence="7" id="KW-1185">Reference proteome</keyword>
<evidence type="ECO:0000313" key="7">
    <source>
        <dbReference type="Proteomes" id="UP000887540"/>
    </source>
</evidence>
<organism evidence="7 8">
    <name type="scientific">Acrobeloides nanus</name>
    <dbReference type="NCBI Taxonomy" id="290746"/>
    <lineage>
        <taxon>Eukaryota</taxon>
        <taxon>Metazoa</taxon>
        <taxon>Ecdysozoa</taxon>
        <taxon>Nematoda</taxon>
        <taxon>Chromadorea</taxon>
        <taxon>Rhabditida</taxon>
        <taxon>Tylenchina</taxon>
        <taxon>Cephalobomorpha</taxon>
        <taxon>Cephaloboidea</taxon>
        <taxon>Cephalobidae</taxon>
        <taxon>Acrobeloides</taxon>
    </lineage>
</organism>
<keyword evidence="5 6" id="KW-0472">Membrane</keyword>
<feature type="transmembrane region" description="Helical" evidence="6">
    <location>
        <begin position="387"/>
        <end position="407"/>
    </location>
</feature>
<feature type="transmembrane region" description="Helical" evidence="6">
    <location>
        <begin position="292"/>
        <end position="317"/>
    </location>
</feature>
<dbReference type="SUPFAM" id="SSF103473">
    <property type="entry name" value="MFS general substrate transporter"/>
    <property type="match status" value="1"/>
</dbReference>
<dbReference type="WBParaSite" id="ACRNAN_scaffold7137.g25289.t2">
    <property type="protein sequence ID" value="ACRNAN_scaffold7137.g25289.t2"/>
    <property type="gene ID" value="ACRNAN_scaffold7137.g25289"/>
</dbReference>
<feature type="transmembrane region" description="Helical" evidence="6">
    <location>
        <begin position="428"/>
        <end position="449"/>
    </location>
</feature>
<proteinExistence type="predicted"/>
<reference evidence="8" key="1">
    <citation type="submission" date="2022-11" db="UniProtKB">
        <authorList>
            <consortium name="WormBaseParasite"/>
        </authorList>
    </citation>
    <scope>IDENTIFICATION</scope>
</reference>
<evidence type="ECO:0000256" key="2">
    <source>
        <dbReference type="ARBA" id="ARBA00022448"/>
    </source>
</evidence>
<feature type="transmembrane region" description="Helical" evidence="6">
    <location>
        <begin position="103"/>
        <end position="124"/>
    </location>
</feature>
<evidence type="ECO:0000256" key="5">
    <source>
        <dbReference type="ARBA" id="ARBA00023136"/>
    </source>
</evidence>
<comment type="subcellular location">
    <subcellularLocation>
        <location evidence="1">Endomembrane system</location>
        <topology evidence="1">Multi-pass membrane protein</topology>
    </subcellularLocation>
</comment>
<dbReference type="GO" id="GO:0012505">
    <property type="term" value="C:endomembrane system"/>
    <property type="evidence" value="ECO:0007669"/>
    <property type="project" value="UniProtKB-SubCell"/>
</dbReference>
<feature type="transmembrane region" description="Helical" evidence="6">
    <location>
        <begin position="130"/>
        <end position="148"/>
    </location>
</feature>
<feature type="transmembrane region" description="Helical" evidence="6">
    <location>
        <begin position="38"/>
        <end position="62"/>
    </location>
</feature>
<sequence length="515" mass="57774">MVSKSLQKVKEFSKVLRRENKDEVTEDGIRKYTDWPSILILALVGFLQTIAGGASMTITWPYLKLLDNQVSDLYSGYMTSGHALGTVIASILAGFISNKVNNVKLALICGKLLYLIASCLYLSIEHFSSGHRYLFLICDFITSLAPSVMMVGRTHIAMASSKKHRQRSFAIITLSVTLGSSLGNLINSIFVTLGYPGKLIFFGNHLNVYTAPIYLSMLMNVIGLMILWFCFHSKLSPVEDKEVSKEQKHHIDKIAVIICFSFRIIITFILIVNNTLGSMYSMAVFQWTSNDAVFYNSLIQGIVGAIGLAVYIAYTVFNINNWISERKAILFAIMFYLAFYLSSYPWPFYGSSIKYQTSMNTTNGNVSSTAGCNPSYKWCADTPAVNVWVYNIAYLIFIGAGMPVVGINLDSLFSKVLGPIRQGTMQGFFLAAGHSLNIFGSIVFRKILINRQSDINDFRKVYVMSGPRYIWLFIICIISLGVLAFVIFYRRMVDFSIKKSNDENDDNVKMKKISS</sequence>
<dbReference type="AlphaFoldDB" id="A0A914EE50"/>